<organism evidence="4 5">
    <name type="scientific">Amycolatopsis alkalitolerans</name>
    <dbReference type="NCBI Taxonomy" id="2547244"/>
    <lineage>
        <taxon>Bacteria</taxon>
        <taxon>Bacillati</taxon>
        <taxon>Actinomycetota</taxon>
        <taxon>Actinomycetes</taxon>
        <taxon>Pseudonocardiales</taxon>
        <taxon>Pseudonocardiaceae</taxon>
        <taxon>Amycolatopsis</taxon>
    </lineage>
</organism>
<dbReference type="PANTHER" id="PTHR34512:SF30">
    <property type="entry name" value="OUTER MEMBRANE PROTEIN ASSEMBLY FACTOR BAMB"/>
    <property type="match status" value="1"/>
</dbReference>
<dbReference type="RefSeq" id="WP_139100105.1">
    <property type="nucleotide sequence ID" value="NZ_VDFW01000038.1"/>
</dbReference>
<dbReference type="InterPro" id="IPR018391">
    <property type="entry name" value="PQQ_b-propeller_rpt"/>
</dbReference>
<dbReference type="GO" id="GO:0016787">
    <property type="term" value="F:hydrolase activity"/>
    <property type="evidence" value="ECO:0007669"/>
    <property type="project" value="InterPro"/>
</dbReference>
<dbReference type="InterPro" id="IPR015943">
    <property type="entry name" value="WD40/YVTN_repeat-like_dom_sf"/>
</dbReference>
<evidence type="ECO:0000256" key="1">
    <source>
        <dbReference type="SAM" id="Phobius"/>
    </source>
</evidence>
<gene>
    <name evidence="4" type="ORF">FG385_29640</name>
</gene>
<dbReference type="Gene3D" id="3.60.21.10">
    <property type="match status" value="1"/>
</dbReference>
<dbReference type="EMBL" id="VDFW01000038">
    <property type="protein sequence ID" value="TNC21011.1"/>
    <property type="molecule type" value="Genomic_DNA"/>
</dbReference>
<keyword evidence="1" id="KW-0812">Transmembrane</keyword>
<feature type="domain" description="Pyrrolo-quinoline quinone repeat" evidence="3">
    <location>
        <begin position="504"/>
        <end position="621"/>
    </location>
</feature>
<dbReference type="InterPro" id="IPR029052">
    <property type="entry name" value="Metallo-depent_PP-like"/>
</dbReference>
<proteinExistence type="predicted"/>
<dbReference type="SMART" id="SM00564">
    <property type="entry name" value="PQQ"/>
    <property type="match status" value="6"/>
</dbReference>
<dbReference type="Proteomes" id="UP000305546">
    <property type="component" value="Unassembled WGS sequence"/>
</dbReference>
<dbReference type="SUPFAM" id="SSF56300">
    <property type="entry name" value="Metallo-dependent phosphatases"/>
    <property type="match status" value="1"/>
</dbReference>
<name>A0A5C4LU49_9PSEU</name>
<dbReference type="OrthoDB" id="9780884at2"/>
<dbReference type="Gene3D" id="2.130.10.10">
    <property type="entry name" value="YVTN repeat-like/Quinoprotein amine dehydrogenase"/>
    <property type="match status" value="1"/>
</dbReference>
<dbReference type="Pfam" id="PF00149">
    <property type="entry name" value="Metallophos"/>
    <property type="match status" value="1"/>
</dbReference>
<feature type="domain" description="Calcineurin-like phosphoesterase" evidence="2">
    <location>
        <begin position="56"/>
        <end position="234"/>
    </location>
</feature>
<dbReference type="InterPro" id="IPR004843">
    <property type="entry name" value="Calcineurin-like_PHP"/>
</dbReference>
<keyword evidence="1" id="KW-1133">Transmembrane helix</keyword>
<dbReference type="InterPro" id="IPR011047">
    <property type="entry name" value="Quinoprotein_ADH-like_sf"/>
</dbReference>
<dbReference type="PANTHER" id="PTHR34512">
    <property type="entry name" value="CELL SURFACE PROTEIN"/>
    <property type="match status" value="1"/>
</dbReference>
<evidence type="ECO:0000313" key="4">
    <source>
        <dbReference type="EMBL" id="TNC21011.1"/>
    </source>
</evidence>
<keyword evidence="5" id="KW-1185">Reference proteome</keyword>
<keyword evidence="1" id="KW-0472">Membrane</keyword>
<dbReference type="InterPro" id="IPR002372">
    <property type="entry name" value="PQQ_rpt_dom"/>
</dbReference>
<dbReference type="InterPro" id="IPR006311">
    <property type="entry name" value="TAT_signal"/>
</dbReference>
<dbReference type="AlphaFoldDB" id="A0A5C4LU49"/>
<dbReference type="Pfam" id="PF13360">
    <property type="entry name" value="PQQ_2"/>
    <property type="match status" value="1"/>
</dbReference>
<dbReference type="SUPFAM" id="SSF50998">
    <property type="entry name" value="Quinoprotein alcohol dehydrogenase-like"/>
    <property type="match status" value="1"/>
</dbReference>
<reference evidence="4 5" key="1">
    <citation type="submission" date="2019-06" db="EMBL/GenBank/DDBJ databases">
        <title>Amycolatopsis alkalitolerans sp. nov., isolated from Gastrodia elata Blume.</title>
        <authorList>
            <person name="Narsing Rao M.P."/>
            <person name="Li W.J."/>
        </authorList>
    </citation>
    <scope>NUCLEOTIDE SEQUENCE [LARGE SCALE GENOMIC DNA]</scope>
    <source>
        <strain evidence="4 5">SYSUP0005</strain>
    </source>
</reference>
<accession>A0A5C4LU49</accession>
<protein>
    <submittedName>
        <fullName evidence="4">Uncharacterized protein</fullName>
    </submittedName>
</protein>
<sequence length="736" mass="78039">MTGRRQDEPCSHAGLDRRGFLGLAGATLATTGLASLLGAAPAEAEVPSRRPGAGPRFGLISDTHVNTTSPASTTYLGAANASLARRDPDFVLHCGDITDSGLADEYVQYGRTIPDSLRGRIHYSPGNHEMRWDASAKELYHAHFGPAPYSFDSGGVHFIGFDPTQVLQEPGHYGQGNLDWLERDLRRLRPGTPAVLFQHYPMGNTFYFVDDQPAALDLLARYGVRGLFVGHIHREDIARFNGLTQVGLKAVLNGPVYYWAQPAGDGSPVLEVTRVTVRADGTDLEEPYATMPLAGTGPGVPQRPTDVRLGKVSGGALPVAVATRPDATPVSVSVQPYPQTIFGGTRTPVWQPLASAGPNRWSASVDVSALAPGEQRLEVQVLAEDGSWWRDIASYAVPGTASDPVERWSHQLPGSVQGGITPIARGTVAAASTAGDLVTIDGRRQRWQTRLGPVYRRPAVDAAGRTLFVPSADHHLYAVDAATGRQRWRFDAGAPVLSTPDVRTVGGREQVVFSAGQGLFALTAATGRPLWTVPDRGFSSGQPAGDGQMVYTAAADGYARAHDAATGEPVWANQMVSGVPHRVLLYSGWDCVVAVGGGVVIVATVSQSTALDAATGAVRWTVSGSTMYAPAVLVEGAALLTTEWGVLTKVDLQTGKTLWQTDLAVRVFNAGVVVADRTAWVASVDGKLIGVRLADGVRLGWLQHSLVYTFGRPVIADGTLVVGDQNGVVHGIALPY</sequence>
<evidence type="ECO:0000259" key="3">
    <source>
        <dbReference type="Pfam" id="PF13360"/>
    </source>
</evidence>
<comment type="caution">
    <text evidence="4">The sequence shown here is derived from an EMBL/GenBank/DDBJ whole genome shotgun (WGS) entry which is preliminary data.</text>
</comment>
<evidence type="ECO:0000259" key="2">
    <source>
        <dbReference type="Pfam" id="PF00149"/>
    </source>
</evidence>
<dbReference type="PROSITE" id="PS51318">
    <property type="entry name" value="TAT"/>
    <property type="match status" value="1"/>
</dbReference>
<feature type="transmembrane region" description="Helical" evidence="1">
    <location>
        <begin position="20"/>
        <end position="40"/>
    </location>
</feature>
<evidence type="ECO:0000313" key="5">
    <source>
        <dbReference type="Proteomes" id="UP000305546"/>
    </source>
</evidence>